<proteinExistence type="predicted"/>
<reference evidence="3 4" key="1">
    <citation type="submission" date="2019-06" db="EMBL/GenBank/DDBJ databases">
        <title>Persicimonas caeni gen. nov., sp. nov., a predatory bacterium isolated from solar saltern.</title>
        <authorList>
            <person name="Wang S."/>
        </authorList>
    </citation>
    <scope>NUCLEOTIDE SEQUENCE [LARGE SCALE GENOMIC DNA]</scope>
    <source>
        <strain evidence="3 4">YN101</strain>
    </source>
</reference>
<evidence type="ECO:0000256" key="1">
    <source>
        <dbReference type="SAM" id="Phobius"/>
    </source>
</evidence>
<dbReference type="AlphaFoldDB" id="A0A4Y6PXI6"/>
<protein>
    <submittedName>
        <fullName evidence="3">Pilus assembly protein</fullName>
    </submittedName>
</protein>
<evidence type="ECO:0000313" key="4">
    <source>
        <dbReference type="Proteomes" id="UP000315995"/>
    </source>
</evidence>
<keyword evidence="1" id="KW-0472">Membrane</keyword>
<name>A0A4Y6PXI6_PERCE</name>
<accession>A0A4Y6PXI6</accession>
<accession>A0A5B8Y8B0</accession>
<keyword evidence="1" id="KW-1133">Transmembrane helix</keyword>
<feature type="transmembrane region" description="Helical" evidence="1">
    <location>
        <begin position="105"/>
        <end position="128"/>
    </location>
</feature>
<dbReference type="EMBL" id="CP041186">
    <property type="protein sequence ID" value="QDG52973.1"/>
    <property type="molecule type" value="Genomic_DNA"/>
</dbReference>
<dbReference type="InterPro" id="IPR012495">
    <property type="entry name" value="TadE-like_dom"/>
</dbReference>
<sequence>MADSKDRQADWPAFAAKWLTRVVAHGLGVGVVASVLFFANVNRVTLEAIWDSAQHVAFLELAWFEVALHMGLAACLWALLVIGYELVTSREGSARQTLKLERGSVMTETLVVLPIFFILTFGIAQLAINNMAGLLANAAVFQAGRAAWLWSGEAEVGRNGVSGTKVEEMARIQAAAVLTPIAPAEFIQNPGGLSDEAKQMRGVLLGGQMPAFSQDTGATAQTAAPALLAGENMTNFSNQDSAFFRAFDTSGWRQRTVRKFTFAYHSTEITVINGSDEAGVNLRYHHHQAMPYIGKFFGDWRTDVGNRPGHYATIEREFTMPKQISPNPCNPGITGCP</sequence>
<keyword evidence="4" id="KW-1185">Reference proteome</keyword>
<feature type="domain" description="TadE-like" evidence="2">
    <location>
        <begin position="103"/>
        <end position="145"/>
    </location>
</feature>
<feature type="transmembrane region" description="Helical" evidence="1">
    <location>
        <begin position="21"/>
        <end position="41"/>
    </location>
</feature>
<feature type="transmembrane region" description="Helical" evidence="1">
    <location>
        <begin position="61"/>
        <end position="84"/>
    </location>
</feature>
<organism evidence="3 4">
    <name type="scientific">Persicimonas caeni</name>
    <dbReference type="NCBI Taxonomy" id="2292766"/>
    <lineage>
        <taxon>Bacteria</taxon>
        <taxon>Deltaproteobacteria</taxon>
        <taxon>Bradymonadales</taxon>
        <taxon>Bradymonadaceae</taxon>
        <taxon>Persicimonas</taxon>
    </lineage>
</organism>
<dbReference type="Pfam" id="PF07811">
    <property type="entry name" value="TadE"/>
    <property type="match status" value="1"/>
</dbReference>
<dbReference type="OrthoDB" id="5526262at2"/>
<keyword evidence="1" id="KW-0812">Transmembrane</keyword>
<evidence type="ECO:0000259" key="2">
    <source>
        <dbReference type="Pfam" id="PF07811"/>
    </source>
</evidence>
<gene>
    <name evidence="3" type="ORF">FIV42_20155</name>
</gene>
<evidence type="ECO:0000313" key="3">
    <source>
        <dbReference type="EMBL" id="QDG52973.1"/>
    </source>
</evidence>
<dbReference type="Proteomes" id="UP000315995">
    <property type="component" value="Chromosome"/>
</dbReference>
<dbReference type="RefSeq" id="WP_141199434.1">
    <property type="nucleotide sequence ID" value="NZ_CP041186.1"/>
</dbReference>